<evidence type="ECO:0000256" key="1">
    <source>
        <dbReference type="SAM" id="MobiDB-lite"/>
    </source>
</evidence>
<dbReference type="RefSeq" id="WP_272225703.1">
    <property type="nucleotide sequence ID" value="NZ_JAQONE010000003.1"/>
</dbReference>
<feature type="compositionally biased region" description="Basic residues" evidence="1">
    <location>
        <begin position="50"/>
        <end position="62"/>
    </location>
</feature>
<feature type="region of interest" description="Disordered" evidence="1">
    <location>
        <begin position="91"/>
        <end position="182"/>
    </location>
</feature>
<feature type="compositionally biased region" description="Basic and acidic residues" evidence="1">
    <location>
        <begin position="1"/>
        <end position="10"/>
    </location>
</feature>
<name>A0AAJ1HUZ9_LIMMU</name>
<evidence type="ECO:0000313" key="3">
    <source>
        <dbReference type="Proteomes" id="UP001220670"/>
    </source>
</evidence>
<feature type="compositionally biased region" description="Low complexity" evidence="1">
    <location>
        <begin position="217"/>
        <end position="250"/>
    </location>
</feature>
<proteinExistence type="predicted"/>
<feature type="compositionally biased region" description="Polar residues" evidence="1">
    <location>
        <begin position="96"/>
        <end position="119"/>
    </location>
</feature>
<feature type="compositionally biased region" description="Basic and acidic residues" evidence="1">
    <location>
        <begin position="155"/>
        <end position="170"/>
    </location>
</feature>
<reference evidence="2" key="1">
    <citation type="submission" date="2023-01" db="EMBL/GenBank/DDBJ databases">
        <title>Genome analysis of 13 Lactobacillus isolated from gut of wild boar.</title>
        <authorList>
            <person name="Papp P."/>
            <person name="Libisch B."/>
            <person name="Nagy T."/>
            <person name="Olasz F."/>
        </authorList>
    </citation>
    <scope>NUCLEOTIDE SEQUENCE</scope>
    <source>
        <strain evidence="2">F146</strain>
    </source>
</reference>
<feature type="region of interest" description="Disordered" evidence="1">
    <location>
        <begin position="194"/>
        <end position="407"/>
    </location>
</feature>
<sequence>MKPVNREEQLRANAKQAPKIKVAKPHQKSANGPAVHKAKNNAPAENIFRPSKKEHNNRKRKAAGVPARYKVAGAGLAGLAVLGVGVAAYSGHENDSQQTKATSDNDKASTTADYSMSSDKNGKKHTTAKTKAKDGKHHKKSSSSKETMNLNDLLNDSKSKSAADKGDNSDNGKSSKSKSDNNLDSLLKVAGISGDDGLGKLASEADKSQEFANSLGNDSNKQNANNNNGFTQLASSANSAAAAPAQSAAPQPQPIPSVPVNGNTGSATTPTTPAVPSSGSASTPTTPTNPSSGSASTPTTPTNPSSGSASTPTTPTNPSSGSASTPTTPTNPSSGSASTPTTPTNPSSGSSTPITPDTPNSGAPSNPDSGSSAPSSQEPQPITQDTSVDTHATTGTTTDASQTANRVPIAENVSVAGTNGTAQPSQQPNISGVGVPQAGDYIVTGEIKTADGHTVTVNKSIHVEDNANLKDDDANTSITQTATAEPVTIKTGQTVKLFDSLTAKTAAGQELSGLGNGGITFNSAGSYAITYTVGNVRIVKNVTVIN</sequence>
<evidence type="ECO:0000313" key="2">
    <source>
        <dbReference type="EMBL" id="MDC2828975.1"/>
    </source>
</evidence>
<accession>A0AAJ1HUZ9</accession>
<feature type="compositionally biased region" description="Basic residues" evidence="1">
    <location>
        <begin position="122"/>
        <end position="142"/>
    </location>
</feature>
<feature type="region of interest" description="Disordered" evidence="1">
    <location>
        <begin position="1"/>
        <end position="66"/>
    </location>
</feature>
<organism evidence="2 3">
    <name type="scientific">Limosilactobacillus mucosae</name>
    <name type="common">Lactobacillus mucosae</name>
    <dbReference type="NCBI Taxonomy" id="97478"/>
    <lineage>
        <taxon>Bacteria</taxon>
        <taxon>Bacillati</taxon>
        <taxon>Bacillota</taxon>
        <taxon>Bacilli</taxon>
        <taxon>Lactobacillales</taxon>
        <taxon>Lactobacillaceae</taxon>
        <taxon>Limosilactobacillus</taxon>
    </lineage>
</organism>
<dbReference type="Proteomes" id="UP001220670">
    <property type="component" value="Unassembled WGS sequence"/>
</dbReference>
<dbReference type="AlphaFoldDB" id="A0AAJ1HUZ9"/>
<feature type="compositionally biased region" description="Low complexity" evidence="1">
    <location>
        <begin position="171"/>
        <end position="182"/>
    </location>
</feature>
<protein>
    <submittedName>
        <fullName evidence="2">Uncharacterized protein</fullName>
    </submittedName>
</protein>
<comment type="caution">
    <text evidence="2">The sequence shown here is derived from an EMBL/GenBank/DDBJ whole genome shotgun (WGS) entry which is preliminary data.</text>
</comment>
<gene>
    <name evidence="2" type="ORF">PO250_01315</name>
</gene>
<feature type="compositionally biased region" description="Low complexity" evidence="1">
    <location>
        <begin position="261"/>
        <end position="404"/>
    </location>
</feature>
<dbReference type="EMBL" id="JAQONE010000003">
    <property type="protein sequence ID" value="MDC2828975.1"/>
    <property type="molecule type" value="Genomic_DNA"/>
</dbReference>